<dbReference type="InterPro" id="IPR038561">
    <property type="entry name" value="SoxD_sf"/>
</dbReference>
<keyword evidence="2" id="KW-1185">Reference proteome</keyword>
<dbReference type="AlphaFoldDB" id="A0A2A4FXM2"/>
<accession>A0A2A4FXM2</accession>
<dbReference type="OrthoDB" id="7159274at2"/>
<evidence type="ECO:0000313" key="1">
    <source>
        <dbReference type="EMBL" id="PCE42506.1"/>
    </source>
</evidence>
<protein>
    <submittedName>
        <fullName evidence="1">Sarcosine oxidase subunit delta family protein</fullName>
    </submittedName>
</protein>
<dbReference type="InterPro" id="IPR006279">
    <property type="entry name" value="SoxD"/>
</dbReference>
<dbReference type="Proteomes" id="UP000218934">
    <property type="component" value="Unassembled WGS sequence"/>
</dbReference>
<dbReference type="KEGG" id="rdi:CMV14_07290"/>
<name>A0A2A4FXM2_9SPHN</name>
<reference evidence="1 2" key="1">
    <citation type="submission" date="2017-09" db="EMBL/GenBank/DDBJ databases">
        <title>The Catabolism of 3,6-Dichlorosalicylic acid is Initiated by the Cytochrome P450 Monooxygenase DsmABC in Rhizorhabdus dicambivorans Ndbn-20.</title>
        <authorList>
            <person name="Na L."/>
        </authorList>
    </citation>
    <scope>NUCLEOTIDE SEQUENCE [LARGE SCALE GENOMIC DNA]</scope>
    <source>
        <strain evidence="1 2">Ndbn-20m</strain>
    </source>
</reference>
<comment type="caution">
    <text evidence="1">The sequence shown here is derived from an EMBL/GenBank/DDBJ whole genome shotgun (WGS) entry which is preliminary data.</text>
</comment>
<dbReference type="Pfam" id="PF04267">
    <property type="entry name" value="SoxD"/>
    <property type="match status" value="1"/>
</dbReference>
<organism evidence="1 2">
    <name type="scientific">Rhizorhabdus dicambivorans</name>
    <dbReference type="NCBI Taxonomy" id="1850238"/>
    <lineage>
        <taxon>Bacteria</taxon>
        <taxon>Pseudomonadati</taxon>
        <taxon>Pseudomonadota</taxon>
        <taxon>Alphaproteobacteria</taxon>
        <taxon>Sphingomonadales</taxon>
        <taxon>Sphingomonadaceae</taxon>
        <taxon>Rhizorhabdus</taxon>
    </lineage>
</organism>
<proteinExistence type="predicted"/>
<dbReference type="NCBIfam" id="TIGR01374">
    <property type="entry name" value="soxD"/>
    <property type="match status" value="1"/>
</dbReference>
<dbReference type="EMBL" id="NWUF01000007">
    <property type="protein sequence ID" value="PCE42506.1"/>
    <property type="molecule type" value="Genomic_DNA"/>
</dbReference>
<gene>
    <name evidence="1" type="ORF">COO09_08790</name>
</gene>
<sequence>MLVIECPFCGPRPEIEFRYAGEAHISRPLDPASLDDAAWAAYLYERSNPAGHHAERWHHVHGCRRYFNALRHTVTNIFSGSYPAGTPRPPLECGQ</sequence>
<dbReference type="GO" id="GO:0046653">
    <property type="term" value="P:tetrahydrofolate metabolic process"/>
    <property type="evidence" value="ECO:0007669"/>
    <property type="project" value="InterPro"/>
</dbReference>
<dbReference type="Gene3D" id="3.30.2270.10">
    <property type="entry name" value="Folate-binding superfamily"/>
    <property type="match status" value="1"/>
</dbReference>
<evidence type="ECO:0000313" key="2">
    <source>
        <dbReference type="Proteomes" id="UP000218934"/>
    </source>
</evidence>
<dbReference type="GO" id="GO:0008115">
    <property type="term" value="F:sarcosine oxidase activity"/>
    <property type="evidence" value="ECO:0007669"/>
    <property type="project" value="InterPro"/>
</dbReference>
<dbReference type="RefSeq" id="WP_066960482.1">
    <property type="nucleotide sequence ID" value="NZ_CP023449.1"/>
</dbReference>